<accession>A0A915JG51</accession>
<evidence type="ECO:0000256" key="1">
    <source>
        <dbReference type="ARBA" id="ARBA00022737"/>
    </source>
</evidence>
<dbReference type="InterPro" id="IPR057884">
    <property type="entry name" value="FN3_RIM-BP1/2/3"/>
</dbReference>
<dbReference type="InterPro" id="IPR003961">
    <property type="entry name" value="FN3_dom"/>
</dbReference>
<protein>
    <submittedName>
        <fullName evidence="4">Fibronectin type-III domain-containing protein</fullName>
    </submittedName>
</protein>
<dbReference type="Pfam" id="PF25523">
    <property type="entry name" value="Ig_RIMBP2"/>
    <property type="match status" value="1"/>
</dbReference>
<dbReference type="WBParaSite" id="nRc.2.0.1.t24867-RA">
    <property type="protein sequence ID" value="nRc.2.0.1.t24867-RA"/>
    <property type="gene ID" value="nRc.2.0.1.g24867"/>
</dbReference>
<feature type="domain" description="Fibronectin type-III" evidence="2">
    <location>
        <begin position="132"/>
        <end position="230"/>
    </location>
</feature>
<feature type="domain" description="Fibronectin type-III" evidence="2">
    <location>
        <begin position="40"/>
        <end position="126"/>
    </location>
</feature>
<reference evidence="4" key="1">
    <citation type="submission" date="2022-11" db="UniProtKB">
        <authorList>
            <consortium name="WormBaseParasite"/>
        </authorList>
    </citation>
    <scope>IDENTIFICATION</scope>
</reference>
<dbReference type="PROSITE" id="PS50853">
    <property type="entry name" value="FN3"/>
    <property type="match status" value="2"/>
</dbReference>
<dbReference type="GO" id="GO:0045202">
    <property type="term" value="C:synapse"/>
    <property type="evidence" value="ECO:0007669"/>
    <property type="project" value="GOC"/>
</dbReference>
<keyword evidence="1" id="KW-0677">Repeat</keyword>
<evidence type="ECO:0000313" key="4">
    <source>
        <dbReference type="WBParaSite" id="nRc.2.0.1.t24867-RA"/>
    </source>
</evidence>
<evidence type="ECO:0000259" key="2">
    <source>
        <dbReference type="PROSITE" id="PS50853"/>
    </source>
</evidence>
<dbReference type="SUPFAM" id="SSF49265">
    <property type="entry name" value="Fibronectin type III"/>
    <property type="match status" value="1"/>
</dbReference>
<organism evidence="3 4">
    <name type="scientific">Romanomermis culicivorax</name>
    <name type="common">Nematode worm</name>
    <dbReference type="NCBI Taxonomy" id="13658"/>
    <lineage>
        <taxon>Eukaryota</taxon>
        <taxon>Metazoa</taxon>
        <taxon>Ecdysozoa</taxon>
        <taxon>Nematoda</taxon>
        <taxon>Enoplea</taxon>
        <taxon>Dorylaimia</taxon>
        <taxon>Mermithida</taxon>
        <taxon>Mermithoidea</taxon>
        <taxon>Mermithidae</taxon>
        <taxon>Romanomermis</taxon>
    </lineage>
</organism>
<proteinExistence type="predicted"/>
<dbReference type="InterPro" id="IPR040325">
    <property type="entry name" value="RIMBP1/2/3"/>
</dbReference>
<dbReference type="Gene3D" id="2.60.40.10">
    <property type="entry name" value="Immunoglobulins"/>
    <property type="match status" value="2"/>
</dbReference>
<dbReference type="GO" id="GO:0007274">
    <property type="term" value="P:neuromuscular synaptic transmission"/>
    <property type="evidence" value="ECO:0007669"/>
    <property type="project" value="TreeGrafter"/>
</dbReference>
<dbReference type="PANTHER" id="PTHR14234:SF19">
    <property type="entry name" value="RIM-BINDING PROTEIN, ISOFORM F"/>
    <property type="match status" value="1"/>
</dbReference>
<sequence length="309" mass="33495">MFEKYVHTLTLNRPHQGLKITSDAQVWISGCFQCRDANVAPQDLKASNLTPVSCQISWYPSNSSCEHIILLNGLKVGSCPPGVCQIRMNGLIPSTMYRCSVRVKEPRAVLEEKPVENWVDFKTLPKIGVPDPPSNVQCELGPQDGTLLVTWTPVKNQPKPPSRAAVIGYLIYADGRKITEIDSPTGDHVVLRCADLADDPPLFLTVKAKTREGAVSADSNVVRVPRIDGHGMPASMIDVAKMMSATSSLPRNVTIATTLAASAPTFQLLSSHAGQPSCPATSATGGLLMIQPQVDIARLQIQAFQLRKY</sequence>
<dbReference type="PANTHER" id="PTHR14234">
    <property type="entry name" value="RIM BINDING PROTEIN-RELATED"/>
    <property type="match status" value="1"/>
</dbReference>
<dbReference type="CDD" id="cd00063">
    <property type="entry name" value="FN3"/>
    <property type="match status" value="1"/>
</dbReference>
<keyword evidence="3" id="KW-1185">Reference proteome</keyword>
<evidence type="ECO:0000313" key="3">
    <source>
        <dbReference type="Proteomes" id="UP000887565"/>
    </source>
</evidence>
<dbReference type="SMART" id="SM00060">
    <property type="entry name" value="FN3"/>
    <property type="match status" value="2"/>
</dbReference>
<dbReference type="InterPro" id="IPR013783">
    <property type="entry name" value="Ig-like_fold"/>
</dbReference>
<name>A0A915JG51_ROMCU</name>
<dbReference type="Proteomes" id="UP000887565">
    <property type="component" value="Unplaced"/>
</dbReference>
<dbReference type="InterPro" id="IPR036116">
    <property type="entry name" value="FN3_sf"/>
</dbReference>
<dbReference type="AlphaFoldDB" id="A0A915JG51"/>